<gene>
    <name evidence="3" type="ORF">UXQ13_20835</name>
</gene>
<dbReference type="EMBL" id="JBAPLV010000032">
    <property type="protein sequence ID" value="MEI4280935.1"/>
    <property type="molecule type" value="Genomic_DNA"/>
</dbReference>
<feature type="compositionally biased region" description="Basic and acidic residues" evidence="1">
    <location>
        <begin position="340"/>
        <end position="354"/>
    </location>
</feature>
<comment type="caution">
    <text evidence="3">The sequence shown here is derived from an EMBL/GenBank/DDBJ whole genome shotgun (WGS) entry which is preliminary data.</text>
</comment>
<dbReference type="SMART" id="SM00450">
    <property type="entry name" value="RHOD"/>
    <property type="match status" value="2"/>
</dbReference>
<dbReference type="Proteomes" id="UP001373496">
    <property type="component" value="Unassembled WGS sequence"/>
</dbReference>
<dbReference type="CDD" id="cd00158">
    <property type="entry name" value="RHOD"/>
    <property type="match status" value="3"/>
</dbReference>
<evidence type="ECO:0000259" key="2">
    <source>
        <dbReference type="PROSITE" id="PS50206"/>
    </source>
</evidence>
<feature type="domain" description="Rhodanese" evidence="2">
    <location>
        <begin position="250"/>
        <end position="322"/>
    </location>
</feature>
<dbReference type="PANTHER" id="PTHR43031">
    <property type="entry name" value="FAD-DEPENDENT OXIDOREDUCTASE"/>
    <property type="match status" value="1"/>
</dbReference>
<dbReference type="InterPro" id="IPR036873">
    <property type="entry name" value="Rhodanese-like_dom_sf"/>
</dbReference>
<dbReference type="InterPro" id="IPR001307">
    <property type="entry name" value="Thiosulphate_STrfase_CS"/>
</dbReference>
<dbReference type="InterPro" id="IPR050229">
    <property type="entry name" value="GlpE_sulfurtransferase"/>
</dbReference>
<feature type="region of interest" description="Disordered" evidence="1">
    <location>
        <begin position="334"/>
        <end position="354"/>
    </location>
</feature>
<dbReference type="PANTHER" id="PTHR43031:SF1">
    <property type="entry name" value="PYRIDINE NUCLEOTIDE-DISULPHIDE OXIDOREDUCTASE"/>
    <property type="match status" value="1"/>
</dbReference>
<dbReference type="SUPFAM" id="SSF52821">
    <property type="entry name" value="Rhodanese/Cell cycle control phosphatase"/>
    <property type="match status" value="3"/>
</dbReference>
<dbReference type="PROSITE" id="PS50206">
    <property type="entry name" value="RHODANESE_3"/>
    <property type="match status" value="3"/>
</dbReference>
<dbReference type="Pfam" id="PF00581">
    <property type="entry name" value="Rhodanese"/>
    <property type="match status" value="3"/>
</dbReference>
<evidence type="ECO:0000313" key="3">
    <source>
        <dbReference type="EMBL" id="MEI4280935.1"/>
    </source>
</evidence>
<reference evidence="3 4" key="1">
    <citation type="submission" date="2024-03" db="EMBL/GenBank/DDBJ databases">
        <title>Draft genome sequence of Klenkia terrae.</title>
        <authorList>
            <person name="Duangmal K."/>
            <person name="Chantavorakit T."/>
        </authorList>
    </citation>
    <scope>NUCLEOTIDE SEQUENCE [LARGE SCALE GENOMIC DNA]</scope>
    <source>
        <strain evidence="3 4">JCM 17786</strain>
    </source>
</reference>
<name>A0ABU8EE53_9ACTN</name>
<accession>A0ABU8EE53</accession>
<evidence type="ECO:0000313" key="4">
    <source>
        <dbReference type="Proteomes" id="UP001373496"/>
    </source>
</evidence>
<feature type="domain" description="Rhodanese" evidence="2">
    <location>
        <begin position="15"/>
        <end position="102"/>
    </location>
</feature>
<protein>
    <submittedName>
        <fullName evidence="3">Rhodanese-like domain-containing protein</fullName>
    </submittedName>
</protein>
<proteinExistence type="predicted"/>
<evidence type="ECO:0000256" key="1">
    <source>
        <dbReference type="SAM" id="MobiDB-lite"/>
    </source>
</evidence>
<organism evidence="3 4">
    <name type="scientific">Klenkia terrae</name>
    <dbReference type="NCBI Taxonomy" id="1052259"/>
    <lineage>
        <taxon>Bacteria</taxon>
        <taxon>Bacillati</taxon>
        <taxon>Actinomycetota</taxon>
        <taxon>Actinomycetes</taxon>
        <taxon>Geodermatophilales</taxon>
        <taxon>Geodermatophilaceae</taxon>
        <taxon>Klenkia</taxon>
    </lineage>
</organism>
<feature type="domain" description="Rhodanese" evidence="2">
    <location>
        <begin position="152"/>
        <end position="185"/>
    </location>
</feature>
<dbReference type="InterPro" id="IPR001763">
    <property type="entry name" value="Rhodanese-like_dom"/>
</dbReference>
<dbReference type="Gene3D" id="3.40.250.10">
    <property type="entry name" value="Rhodanese-like domain"/>
    <property type="match status" value="3"/>
</dbReference>
<dbReference type="RefSeq" id="WP_225232087.1">
    <property type="nucleotide sequence ID" value="NZ_JBAPLV010000032.1"/>
</dbReference>
<sequence length="354" mass="38102">MNLVPQVTPAHLSVVRDNVAVLDVREPEEVACGQIPGSTNIPLGQLPARLDELDPRRSIVVVCQSGRRSQRAAELLTVAGFMVSNLTGGMNDWVSDGWPTVGSPISDLYTLPRSVEEAGHVGSEGPDPADLSKPRIVDLAELGRRLLVREWVVDIRTRTAFAAGHLPGALNFELSDDFATYLGRLYDWGAPLTLIADTRAQIADARRRLMRVGIHRINGAAIGRPEELTGGRPVASYPVTDFAGLAQAMAAGTPTVLDVRRLDERAAGGVRGSLHVPVDHLRVRLGRVPQPEVWVYSGSGYRASIAASILARAGYHPILVDGPYDDRETGAAAVGLHAPPRPDDRTMEEDATHV</sequence>
<dbReference type="PROSITE" id="PS00380">
    <property type="entry name" value="RHODANESE_1"/>
    <property type="match status" value="1"/>
</dbReference>
<keyword evidence="4" id="KW-1185">Reference proteome</keyword>